<dbReference type="HOGENOM" id="CLU_077467_1_1_0"/>
<evidence type="ECO:0000313" key="1">
    <source>
        <dbReference type="EMBL" id="ACZ39261.1"/>
    </source>
</evidence>
<reference evidence="2" key="1">
    <citation type="submission" date="2009-11" db="EMBL/GenBank/DDBJ databases">
        <title>The complete chromosome 1 of Sphaerobacter thermophilus DSM 20745.</title>
        <authorList>
            <person name="Lucas S."/>
            <person name="Copeland A."/>
            <person name="Lapidus A."/>
            <person name="Glavina del Rio T."/>
            <person name="Dalin E."/>
            <person name="Tice H."/>
            <person name="Bruce D."/>
            <person name="Goodwin L."/>
            <person name="Pitluck S."/>
            <person name="Kyrpides N."/>
            <person name="Mavromatis K."/>
            <person name="Ivanova N."/>
            <person name="Mikhailova N."/>
            <person name="LaButti K.M."/>
            <person name="Clum A."/>
            <person name="Sun H.I."/>
            <person name="Brettin T."/>
            <person name="Detter J.C."/>
            <person name="Han C."/>
            <person name="Larimer F."/>
            <person name="Land M."/>
            <person name="Hauser L."/>
            <person name="Markowitz V."/>
            <person name="Cheng J.F."/>
            <person name="Hugenholtz P."/>
            <person name="Woyke T."/>
            <person name="Wu D."/>
            <person name="Steenblock K."/>
            <person name="Schneider S."/>
            <person name="Pukall R."/>
            <person name="Goeker M."/>
            <person name="Klenk H.P."/>
            <person name="Eisen J.A."/>
        </authorList>
    </citation>
    <scope>NUCLEOTIDE SEQUENCE [LARGE SCALE GENOMIC DNA]</scope>
    <source>
        <strain evidence="2">ATCC 49802 / DSM 20745 / S 6022</strain>
    </source>
</reference>
<accession>D1C4U4</accession>
<organism evidence="1 2">
    <name type="scientific">Sphaerobacter thermophilus (strain ATCC 49802 / DSM 20745 / KCCM 41009 / NCIMB 13125 / S 6022)</name>
    <dbReference type="NCBI Taxonomy" id="479434"/>
    <lineage>
        <taxon>Bacteria</taxon>
        <taxon>Pseudomonadati</taxon>
        <taxon>Thermomicrobiota</taxon>
        <taxon>Thermomicrobia</taxon>
        <taxon>Sphaerobacterales</taxon>
        <taxon>Sphaerobacterineae</taxon>
        <taxon>Sphaerobacteraceae</taxon>
        <taxon>Sphaerobacter</taxon>
    </lineage>
</organism>
<gene>
    <name evidence="1" type="ordered locus">Sthe_1828</name>
</gene>
<dbReference type="PANTHER" id="PTHR39337:SF1">
    <property type="entry name" value="BLR5642 PROTEIN"/>
    <property type="match status" value="1"/>
</dbReference>
<name>D1C4U4_SPHTD</name>
<reference evidence="1 2" key="2">
    <citation type="journal article" date="2010" name="Stand. Genomic Sci.">
        <title>Complete genome sequence of Desulfohalobium retbaense type strain (HR(100)).</title>
        <authorList>
            <person name="Spring S."/>
            <person name="Nolan M."/>
            <person name="Lapidus A."/>
            <person name="Glavina Del Rio T."/>
            <person name="Copeland A."/>
            <person name="Tice H."/>
            <person name="Cheng J.F."/>
            <person name="Lucas S."/>
            <person name="Land M."/>
            <person name="Chen F."/>
            <person name="Bruce D."/>
            <person name="Goodwin L."/>
            <person name="Pitluck S."/>
            <person name="Ivanova N."/>
            <person name="Mavromatis K."/>
            <person name="Mikhailova N."/>
            <person name="Pati A."/>
            <person name="Chen A."/>
            <person name="Palaniappan K."/>
            <person name="Hauser L."/>
            <person name="Chang Y.J."/>
            <person name="Jeffries C.D."/>
            <person name="Munk C."/>
            <person name="Kiss H."/>
            <person name="Chain P."/>
            <person name="Han C."/>
            <person name="Brettin T."/>
            <person name="Detter J.C."/>
            <person name="Schuler E."/>
            <person name="Goker M."/>
            <person name="Rohde M."/>
            <person name="Bristow J."/>
            <person name="Eisen J.A."/>
            <person name="Markowitz V."/>
            <person name="Hugenholtz P."/>
            <person name="Kyrpides N.C."/>
            <person name="Klenk H.P."/>
        </authorList>
    </citation>
    <scope>NUCLEOTIDE SEQUENCE [LARGE SCALE GENOMIC DNA]</scope>
    <source>
        <strain evidence="2">ATCC 49802 / DSM 20745 / S 6022</strain>
    </source>
</reference>
<dbReference type="EMBL" id="CP001823">
    <property type="protein sequence ID" value="ACZ39261.1"/>
    <property type="molecule type" value="Genomic_DNA"/>
</dbReference>
<dbReference type="Proteomes" id="UP000002027">
    <property type="component" value="Chromosome 1"/>
</dbReference>
<keyword evidence="2" id="KW-1185">Reference proteome</keyword>
<dbReference type="PANTHER" id="PTHR39337">
    <property type="entry name" value="BLR5642 PROTEIN"/>
    <property type="match status" value="1"/>
</dbReference>
<dbReference type="PIRSF" id="PIRSF024492">
    <property type="entry name" value="UCP024492"/>
    <property type="match status" value="1"/>
</dbReference>
<evidence type="ECO:0008006" key="3">
    <source>
        <dbReference type="Google" id="ProtNLM"/>
    </source>
</evidence>
<dbReference type="eggNOG" id="COG5483">
    <property type="taxonomic scope" value="Bacteria"/>
</dbReference>
<dbReference type="InParanoid" id="D1C4U4"/>
<protein>
    <recommendedName>
        <fullName evidence="3">DUF488 domain-containing protein</fullName>
    </recommendedName>
</protein>
<dbReference type="Pfam" id="PF04343">
    <property type="entry name" value="DUF488"/>
    <property type="match status" value="1"/>
</dbReference>
<proteinExistence type="predicted"/>
<dbReference type="OrthoDB" id="9789109at2"/>
<dbReference type="RefSeq" id="WP_012872307.1">
    <property type="nucleotide sequence ID" value="NC_013523.1"/>
</dbReference>
<dbReference type="STRING" id="479434.Sthe_1828"/>
<dbReference type="KEGG" id="sti:Sthe_1828"/>
<dbReference type="InterPro" id="IPR007438">
    <property type="entry name" value="DUF488"/>
</dbReference>
<dbReference type="InterPro" id="IPR014519">
    <property type="entry name" value="UCP024492"/>
</dbReference>
<sequence length="164" mass="18357">MSTHTIYTIGHSNQPAADLIALLDQHQIAVLIDVRSAPYSRYSPQFNREALRDTLSRAGIRYVFAGEYLGGRPADPACYDDLGHVDYQRIARQAFYVTGIDRLIDYACAARTAIMCSEEDPNQCHRHKLIAQTLLSRGFTVLHIRGDGRIEPARPLAVQARLFG</sequence>
<evidence type="ECO:0000313" key="2">
    <source>
        <dbReference type="Proteomes" id="UP000002027"/>
    </source>
</evidence>
<dbReference type="AlphaFoldDB" id="D1C4U4"/>